<organism evidence="2 3">
    <name type="scientific">Nisaea acidiphila</name>
    <dbReference type="NCBI Taxonomy" id="1862145"/>
    <lineage>
        <taxon>Bacteria</taxon>
        <taxon>Pseudomonadati</taxon>
        <taxon>Pseudomonadota</taxon>
        <taxon>Alphaproteobacteria</taxon>
        <taxon>Rhodospirillales</taxon>
        <taxon>Thalassobaculaceae</taxon>
        <taxon>Nisaea</taxon>
    </lineage>
</organism>
<proteinExistence type="predicted"/>
<gene>
    <name evidence="2" type="ORF">NUH88_13120</name>
</gene>
<dbReference type="SUPFAM" id="SSF51735">
    <property type="entry name" value="NAD(P)-binding Rossmann-fold domains"/>
    <property type="match status" value="1"/>
</dbReference>
<evidence type="ECO:0000313" key="3">
    <source>
        <dbReference type="Proteomes" id="UP001060336"/>
    </source>
</evidence>
<dbReference type="InterPro" id="IPR036291">
    <property type="entry name" value="NAD(P)-bd_dom_sf"/>
</dbReference>
<keyword evidence="3" id="KW-1185">Reference proteome</keyword>
<evidence type="ECO:0000313" key="2">
    <source>
        <dbReference type="EMBL" id="UUX48353.1"/>
    </source>
</evidence>
<reference evidence="2" key="1">
    <citation type="submission" date="2022-08" db="EMBL/GenBank/DDBJ databases">
        <title>Nisaea acidiphila sp. nov., isolated from a marine algal debris and emended description of the genus Nisaea Urios et al. 2008.</title>
        <authorList>
            <person name="Kwon K."/>
        </authorList>
    </citation>
    <scope>NUCLEOTIDE SEQUENCE</scope>
    <source>
        <strain evidence="2">MEBiC11861</strain>
    </source>
</reference>
<keyword evidence="1" id="KW-0520">NAD</keyword>
<dbReference type="KEGG" id="naci:NUH88_13120"/>
<dbReference type="Proteomes" id="UP001060336">
    <property type="component" value="Chromosome"/>
</dbReference>
<dbReference type="EMBL" id="CP102480">
    <property type="protein sequence ID" value="UUX48353.1"/>
    <property type="molecule type" value="Genomic_DNA"/>
</dbReference>
<dbReference type="AlphaFoldDB" id="A0A9J7AP34"/>
<evidence type="ECO:0000256" key="1">
    <source>
        <dbReference type="ARBA" id="ARBA00023027"/>
    </source>
</evidence>
<sequence>MKAARWDVAGTSRSPRASDNADLVTFDGTSPIEPAIFRGVTHIIASIPPGEAGDPALVRHAADLRMLPDLRWVGYLSTPAVYGDRGGALVSEEDAPRPGSERGRRRLAAERAWVEAFEGTAVSVQVFRLSGIYGPGRSALDQLRAGTARIIDKPGQVFNRIHVDDIGTILMASMERPHHGRVYNVADDEACPSGDVIRYAAELLGVQPPAPISYDSAELSPMARSFYAECKRLDTTRIKTELGVELAYPTYREGLRRILDDLESAA</sequence>
<accession>A0A9J7AP34</accession>
<name>A0A9J7AP34_9PROT</name>
<dbReference type="Gene3D" id="3.40.50.720">
    <property type="entry name" value="NAD(P)-binding Rossmann-like Domain"/>
    <property type="match status" value="1"/>
</dbReference>
<protein>
    <submittedName>
        <fullName evidence="2">Sugar nucleotide-binding protein</fullName>
    </submittedName>
</protein>
<dbReference type="PANTHER" id="PTHR43574">
    <property type="entry name" value="EPIMERASE-RELATED"/>
    <property type="match status" value="1"/>
</dbReference>
<dbReference type="RefSeq" id="WP_257766861.1">
    <property type="nucleotide sequence ID" value="NZ_CP102480.1"/>
</dbReference>